<dbReference type="Gramene" id="Manes.04G083258.6.v8.1">
    <property type="protein sequence ID" value="Manes.04G083258.6.v8.1.CDS.1"/>
    <property type="gene ID" value="Manes.04G083258.v8.1"/>
</dbReference>
<proteinExistence type="predicted"/>
<dbReference type="Pfam" id="PF00646">
    <property type="entry name" value="F-box"/>
    <property type="match status" value="1"/>
</dbReference>
<dbReference type="PROSITE" id="PS50181">
    <property type="entry name" value="FBOX"/>
    <property type="match status" value="1"/>
</dbReference>
<dbReference type="NCBIfam" id="TIGR01640">
    <property type="entry name" value="F_box_assoc_1"/>
    <property type="match status" value="1"/>
</dbReference>
<name>A0A199UB66_MANES</name>
<feature type="domain" description="F-box" evidence="1">
    <location>
        <begin position="1"/>
        <end position="47"/>
    </location>
</feature>
<dbReference type="Gramene" id="Manes.04G083258.5.v8.1">
    <property type="protein sequence ID" value="Manes.04G083258.5.v8.1.CDS.1"/>
    <property type="gene ID" value="Manes.04G083258.v8.1"/>
</dbReference>
<dbReference type="InterPro" id="IPR006527">
    <property type="entry name" value="F-box-assoc_dom_typ1"/>
</dbReference>
<gene>
    <name evidence="2" type="ORF">MANES_S050200</name>
</gene>
<dbReference type="Gene3D" id="1.20.1280.50">
    <property type="match status" value="1"/>
</dbReference>
<dbReference type="Gramene" id="Manes.04G083258.2.v8.1">
    <property type="protein sequence ID" value="Manes.04G083258.2.v8.1.CDS.1"/>
    <property type="gene ID" value="Manes.04G083258.v8.1"/>
</dbReference>
<dbReference type="SUPFAM" id="SSF81383">
    <property type="entry name" value="F-box domain"/>
    <property type="match status" value="1"/>
</dbReference>
<dbReference type="Pfam" id="PF07734">
    <property type="entry name" value="FBA_1"/>
    <property type="match status" value="1"/>
</dbReference>
<protein>
    <recommendedName>
        <fullName evidence="1">F-box domain-containing protein</fullName>
    </recommendedName>
</protein>
<evidence type="ECO:0000313" key="2">
    <source>
        <dbReference type="EMBL" id="OAY21861.1"/>
    </source>
</evidence>
<dbReference type="CDD" id="cd22157">
    <property type="entry name" value="F-box_AtFBW1-like"/>
    <property type="match status" value="1"/>
</dbReference>
<dbReference type="Gramene" id="Manes.04G083258.4.v8.1">
    <property type="protein sequence ID" value="Manes.04G083258.4.v8.1.CDS.1"/>
    <property type="gene ID" value="Manes.04G083258.v8.1"/>
</dbReference>
<dbReference type="InterPro" id="IPR050796">
    <property type="entry name" value="SCF_F-box_component"/>
</dbReference>
<dbReference type="Gramene" id="Manes.04G083258.3.v8.1">
    <property type="protein sequence ID" value="Manes.04G083258.3.v8.1.CDS.1"/>
    <property type="gene ID" value="Manes.04G083258.v8.1"/>
</dbReference>
<dbReference type="EMBL" id="KV450611">
    <property type="protein sequence ID" value="OAY21861.1"/>
    <property type="molecule type" value="Genomic_DNA"/>
</dbReference>
<sequence length="413" mass="48050">MAVDYFPKHLVFNILFKLPVRSVVRFRCVCRSWCALFSDPNFVYKNLLSCSDSTTNSQILVKYDDYRFEYYLAFSFLCNDTFDMSPPQEIPYPHDIMEKCSFVDIVGSCCNGVICLRDGYFFEDLLRLWDDVYDYESNIVLWNPTTSETKILPQSNLSHPPPPPEPFSLEIVEFGFDSTTCDYKVLRIFEYLTHDNQRDYLAEIYSLRDDTWRKLDVSLNYWVLPSYKFQNGDSDYNYDHRAHTGANGTFHWCAKERDHSRDLIVSFDLSNEIIKTTALPDAFSSRYFWRTILCLNEHVALSLSTNHHVELWVLLEYGVEESWTKLFTVACPEYLEMSLPLGFSRKGELFFSSWNEHLLVWNPPEETISPVPLEGAVYASNCLQAVPYMESHTSLKGCNKLEEEQNSGDAAQC</sequence>
<dbReference type="STRING" id="3983.A0A199UB66"/>
<reference evidence="2" key="1">
    <citation type="submission" date="2016-02" db="EMBL/GenBank/DDBJ databases">
        <title>WGS assembly of Manihot esculenta.</title>
        <authorList>
            <person name="Bredeson J.V."/>
            <person name="Prochnik S.E."/>
            <person name="Lyons J.B."/>
            <person name="Schmutz J."/>
            <person name="Grimwood J."/>
            <person name="Vrebalov J."/>
            <person name="Bart R.S."/>
            <person name="Amuge T."/>
            <person name="Ferguson M.E."/>
            <person name="Green R."/>
            <person name="Putnam N."/>
            <person name="Stites J."/>
            <person name="Rounsley S."/>
            <person name="Rokhsar D.S."/>
        </authorList>
    </citation>
    <scope>NUCLEOTIDE SEQUENCE [LARGE SCALE GENOMIC DNA]</scope>
    <source>
        <tissue evidence="2">Leaf</tissue>
    </source>
</reference>
<dbReference type="AlphaFoldDB" id="A0A199UB66"/>
<accession>A0A199UB66</accession>
<dbReference type="Gramene" id="Manes.04G083258.1.v8.1">
    <property type="protein sequence ID" value="Manes.04G083258.1.v8.1.CDS.1"/>
    <property type="gene ID" value="Manes.04G083258.v8.1"/>
</dbReference>
<dbReference type="PANTHER" id="PTHR31672">
    <property type="entry name" value="BNACNNG10540D PROTEIN"/>
    <property type="match status" value="1"/>
</dbReference>
<dbReference type="OrthoDB" id="591557at2759"/>
<dbReference type="PANTHER" id="PTHR31672:SF13">
    <property type="entry name" value="F-BOX PROTEIN CPR30-LIKE"/>
    <property type="match status" value="1"/>
</dbReference>
<organism evidence="2">
    <name type="scientific">Manihot esculenta</name>
    <name type="common">Cassava</name>
    <name type="synonym">Jatropha manihot</name>
    <dbReference type="NCBI Taxonomy" id="3983"/>
    <lineage>
        <taxon>Eukaryota</taxon>
        <taxon>Viridiplantae</taxon>
        <taxon>Streptophyta</taxon>
        <taxon>Embryophyta</taxon>
        <taxon>Tracheophyta</taxon>
        <taxon>Spermatophyta</taxon>
        <taxon>Magnoliopsida</taxon>
        <taxon>eudicotyledons</taxon>
        <taxon>Gunneridae</taxon>
        <taxon>Pentapetalae</taxon>
        <taxon>rosids</taxon>
        <taxon>fabids</taxon>
        <taxon>Malpighiales</taxon>
        <taxon>Euphorbiaceae</taxon>
        <taxon>Crotonoideae</taxon>
        <taxon>Manihoteae</taxon>
        <taxon>Manihot</taxon>
    </lineage>
</organism>
<dbReference type="SMART" id="SM00256">
    <property type="entry name" value="FBOX"/>
    <property type="match status" value="1"/>
</dbReference>
<evidence type="ECO:0000259" key="1">
    <source>
        <dbReference type="PROSITE" id="PS50181"/>
    </source>
</evidence>
<dbReference type="InterPro" id="IPR001810">
    <property type="entry name" value="F-box_dom"/>
</dbReference>
<dbReference type="InterPro" id="IPR036047">
    <property type="entry name" value="F-box-like_dom_sf"/>
</dbReference>
<dbReference type="InterPro" id="IPR017451">
    <property type="entry name" value="F-box-assoc_interact_dom"/>
</dbReference>